<dbReference type="GO" id="GO:0005200">
    <property type="term" value="F:structural constituent of cytoskeleton"/>
    <property type="evidence" value="ECO:0007669"/>
    <property type="project" value="TreeGrafter"/>
</dbReference>
<proteinExistence type="predicted"/>
<organism evidence="2">
    <name type="scientific">Candidatus Improbicoccus pseudotrichonymphae</name>
    <dbReference type="NCBI Taxonomy" id="3033792"/>
    <lineage>
        <taxon>Bacteria</taxon>
        <taxon>Bacillati</taxon>
        <taxon>Bacillota</taxon>
        <taxon>Clostridia</taxon>
        <taxon>Candidatus Improbicoccus</taxon>
    </lineage>
</organism>
<accession>A0AA48KZ05</accession>
<protein>
    <submittedName>
        <fullName evidence="2">Uncharacterized protein</fullName>
    </submittedName>
</protein>
<dbReference type="GO" id="GO:0005856">
    <property type="term" value="C:cytoskeleton"/>
    <property type="evidence" value="ECO:0007669"/>
    <property type="project" value="TreeGrafter"/>
</dbReference>
<name>A0AA48KZ05_9FIRM</name>
<dbReference type="Gene3D" id="1.10.287.1490">
    <property type="match status" value="1"/>
</dbReference>
<dbReference type="PANTHER" id="PTHR47357">
    <property type="entry name" value="COP1-INTERACTIVE PROTEIN 1"/>
    <property type="match status" value="1"/>
</dbReference>
<feature type="region of interest" description="Disordered" evidence="1">
    <location>
        <begin position="73"/>
        <end position="93"/>
    </location>
</feature>
<reference evidence="2" key="1">
    <citation type="journal article" date="2023" name="ISME J.">
        <title>Emergence of putative energy parasites within Clostridia revealed by genome analysis of a novel endosymbiotic clade.</title>
        <authorList>
            <person name="Takahashi K."/>
            <person name="Kuwahara H."/>
            <person name="Horikawa Y."/>
            <person name="Izawa K."/>
            <person name="Kato D."/>
            <person name="Inagaki T."/>
            <person name="Yuki M."/>
            <person name="Ohkuma M."/>
            <person name="Hongoh Y."/>
        </authorList>
    </citation>
    <scope>NUCLEOTIDE SEQUENCE</scope>
    <source>
        <strain evidence="2">CfP3-15</strain>
    </source>
</reference>
<evidence type="ECO:0000256" key="1">
    <source>
        <dbReference type="SAM" id="MobiDB-lite"/>
    </source>
</evidence>
<dbReference type="KEGG" id="ips:CfP315_0330"/>
<feature type="region of interest" description="Disordered" evidence="1">
    <location>
        <begin position="334"/>
        <end position="356"/>
    </location>
</feature>
<dbReference type="PANTHER" id="PTHR47357:SF1">
    <property type="entry name" value="SPINDLE POLE BODY COMPONENT 110"/>
    <property type="match status" value="1"/>
</dbReference>
<dbReference type="Proteomes" id="UP001337580">
    <property type="component" value="Chromosome"/>
</dbReference>
<dbReference type="AlphaFoldDB" id="A0AA48KZ05"/>
<sequence length="556" mass="63952">MKNNFIKFLMNSLNSRERSLSGFFMKKESNGIGENKNSKKVSKNNKIISSILAVIMCCQSFVGANPNSDNRKFVSDEGIDNSPAADGSEEDDEVKDIKSKENNILGLIRISLEAFLGLVALGSLCLYGTKNKSEMEKSNQKPTVPNLVSNSQNLQESKKMELERFEKMKLYVEELVEESLNQDYVHDFDILEKTFLEIQEKLAAVAEKLDANNKEIRIKLNQSTQSKKNLEKDVNQSTQAKEKLEKEINRLTQEEKKFPNEVSRITQAKKDFEEQVNEFKKNETMTKISRLQQEVTNLTTQVKQLEQEISELEKENLTKEVSRLTQEKKNLEEQVNQLTQEEENLTKEVSQSTQQKKDLAEEVSKLELEISQSTQQKKDLAEEVSKLELEISQSTQQKKDLAEEVSKLKLEISQSTQQKEDSAEEVSKLKQEISKLEKENTIIDYSRTKQFLLGDDTKKIWENIILKLANNKFKTVLATTGYPLPTEKNSVLSILQKMAGIMGAVMALLEKMERNKYELSQYQNLNNKCASYASNLVALNRQFERRISFLKYYYLK</sequence>
<evidence type="ECO:0000313" key="2">
    <source>
        <dbReference type="EMBL" id="BED91799.1"/>
    </source>
</evidence>
<dbReference type="SUPFAM" id="SSF90257">
    <property type="entry name" value="Myosin rod fragments"/>
    <property type="match status" value="1"/>
</dbReference>
<dbReference type="EMBL" id="AP027924">
    <property type="protein sequence ID" value="BED91799.1"/>
    <property type="molecule type" value="Genomic_DNA"/>
</dbReference>
<gene>
    <name evidence="2" type="ORF">CfP315_0330</name>
</gene>